<keyword evidence="2" id="KW-0378">Hydrolase</keyword>
<dbReference type="AlphaFoldDB" id="A0A9W6RS99"/>
<dbReference type="SUPFAM" id="SSF82171">
    <property type="entry name" value="DPP6 N-terminal domain-like"/>
    <property type="match status" value="1"/>
</dbReference>
<reference evidence="6" key="1">
    <citation type="submission" date="2023-03" db="EMBL/GenBank/DDBJ databases">
        <title>Actinoallomurus iriomotensis NBRC 103681.</title>
        <authorList>
            <person name="Ichikawa N."/>
            <person name="Sato H."/>
            <person name="Tonouchi N."/>
        </authorList>
    </citation>
    <scope>NUCLEOTIDE SEQUENCE</scope>
    <source>
        <strain evidence="6">NBRC 103681</strain>
    </source>
</reference>
<dbReference type="EMBL" id="BSTJ01000016">
    <property type="protein sequence ID" value="GLY80899.1"/>
    <property type="molecule type" value="Genomic_DNA"/>
</dbReference>
<dbReference type="Proteomes" id="UP001165135">
    <property type="component" value="Unassembled WGS sequence"/>
</dbReference>
<keyword evidence="3" id="KW-0720">Serine protease</keyword>
<evidence type="ECO:0000256" key="1">
    <source>
        <dbReference type="ARBA" id="ARBA00022729"/>
    </source>
</evidence>
<organism evidence="6 7">
    <name type="scientific">Actinoallomurus iriomotensis</name>
    <dbReference type="NCBI Taxonomy" id="478107"/>
    <lineage>
        <taxon>Bacteria</taxon>
        <taxon>Bacillati</taxon>
        <taxon>Actinomycetota</taxon>
        <taxon>Actinomycetes</taxon>
        <taxon>Streptosporangiales</taxon>
        <taxon>Thermomonosporaceae</taxon>
        <taxon>Actinoallomurus</taxon>
    </lineage>
</organism>
<dbReference type="InterPro" id="IPR029058">
    <property type="entry name" value="AB_hydrolase_fold"/>
</dbReference>
<dbReference type="Gene3D" id="3.40.50.1820">
    <property type="entry name" value="alpha/beta hydrolase"/>
    <property type="match status" value="1"/>
</dbReference>
<dbReference type="Pfam" id="PF00326">
    <property type="entry name" value="Peptidase_S9"/>
    <property type="match status" value="1"/>
</dbReference>
<keyword evidence="3" id="KW-0645">Protease</keyword>
<evidence type="ECO:0000313" key="7">
    <source>
        <dbReference type="Proteomes" id="UP001165135"/>
    </source>
</evidence>
<dbReference type="InterPro" id="IPR011659">
    <property type="entry name" value="WD40"/>
</dbReference>
<dbReference type="GO" id="GO:0004252">
    <property type="term" value="F:serine-type endopeptidase activity"/>
    <property type="evidence" value="ECO:0007669"/>
    <property type="project" value="TreeGrafter"/>
</dbReference>
<accession>A0A9W6RS99</accession>
<evidence type="ECO:0000256" key="4">
    <source>
        <dbReference type="SAM" id="MobiDB-lite"/>
    </source>
</evidence>
<name>A0A9W6RS99_9ACTN</name>
<dbReference type="PANTHER" id="PTHR42776">
    <property type="entry name" value="SERINE PEPTIDASE S9 FAMILY MEMBER"/>
    <property type="match status" value="1"/>
</dbReference>
<feature type="domain" description="Peptidase S9 prolyl oligopeptidase catalytic" evidence="5">
    <location>
        <begin position="449"/>
        <end position="653"/>
    </location>
</feature>
<dbReference type="InterPro" id="IPR011042">
    <property type="entry name" value="6-blade_b-propeller_TolB-like"/>
</dbReference>
<comment type="caution">
    <text evidence="6">The sequence shown here is derived from an EMBL/GenBank/DDBJ whole genome shotgun (WGS) entry which is preliminary data.</text>
</comment>
<dbReference type="Gene3D" id="2.120.10.30">
    <property type="entry name" value="TolB, C-terminal domain"/>
    <property type="match status" value="2"/>
</dbReference>
<gene>
    <name evidence="6" type="ORF">Airi01_091660</name>
</gene>
<dbReference type="PANTHER" id="PTHR42776:SF13">
    <property type="entry name" value="DIPEPTIDYL-PEPTIDASE 5"/>
    <property type="match status" value="1"/>
</dbReference>
<dbReference type="Pfam" id="PF07676">
    <property type="entry name" value="PD40"/>
    <property type="match status" value="2"/>
</dbReference>
<proteinExistence type="predicted"/>
<dbReference type="GO" id="GO:0006508">
    <property type="term" value="P:proteolysis"/>
    <property type="evidence" value="ECO:0007669"/>
    <property type="project" value="InterPro"/>
</dbReference>
<sequence>MTPFHDLADYMALPRVLTLRLSGDGRRLVAVVRILTADGKKYRTALWEVDPAGVAEPRRLTRSEAGEGRPAFLPDGSLLFTSARTDAGGAGEEEVQRLWLLPAEGGEPWRVADHPGGIEDFAVARDSGTVVFAAPVLPGGDDARAERRKAAGVTAILHETLPIRDWDRHLGPAERRLFAAAPPAPDGSGLGTPRDLTPEPGQALAGQSFAVTPDGATVVTGWWLAGPRGDRRSELVALDTATGKRRRLAGAEGFDFLRPVVSPDGRHVVCVRERHGDLEEPPDETLWIVPIEGGEGRDLTPDFDRWPYDPIWSPDGRSVYFAAYDQGRAPVFRVEVATGEVTRLSGDDGAYDLVDVSPDGRHVYAVRSAIDAPQAPVRLDADGPAREPERLRLWDVPELPGTVTEVTATAADGAPLRGWLVLPDDASATSPAPLLLWPHGGPYASWSPWAWRWNWWLMAARGYAVLLPDPALSLGYGQDFVCRGHGCWAEPAYDDLMRITDAAVARDDVDADRTAVMGGSYGGYMANWIAGHTDRFKALVTHASAWPVENFLTSDEAYYFIREFGDPAERPDRWAANDPARHVANIRTPMLVIHGDRDYRVPIANALRLWWDLIRHDVEAKFLYYPDENHWILAPGNATIWYETVFAFLAQHVLGEEWKRPDLV</sequence>
<evidence type="ECO:0000313" key="6">
    <source>
        <dbReference type="EMBL" id="GLY80899.1"/>
    </source>
</evidence>
<keyword evidence="1" id="KW-0732">Signal</keyword>
<dbReference type="InterPro" id="IPR001375">
    <property type="entry name" value="Peptidase_S9_cat"/>
</dbReference>
<protein>
    <submittedName>
        <fullName evidence="6">Peptidase S9</fullName>
    </submittedName>
</protein>
<evidence type="ECO:0000259" key="5">
    <source>
        <dbReference type="Pfam" id="PF00326"/>
    </source>
</evidence>
<dbReference type="SUPFAM" id="SSF53474">
    <property type="entry name" value="alpha/beta-Hydrolases"/>
    <property type="match status" value="1"/>
</dbReference>
<feature type="region of interest" description="Disordered" evidence="4">
    <location>
        <begin position="179"/>
        <end position="199"/>
    </location>
</feature>
<evidence type="ECO:0000256" key="3">
    <source>
        <dbReference type="ARBA" id="ARBA00022825"/>
    </source>
</evidence>
<evidence type="ECO:0000256" key="2">
    <source>
        <dbReference type="ARBA" id="ARBA00022801"/>
    </source>
</evidence>